<dbReference type="InterPro" id="IPR011010">
    <property type="entry name" value="DNA_brk_join_enz"/>
</dbReference>
<dbReference type="AlphaFoldDB" id="A0A5C4UZM1"/>
<comment type="caution">
    <text evidence="2">The sequence shown here is derived from an EMBL/GenBank/DDBJ whole genome shotgun (WGS) entry which is preliminary data.</text>
</comment>
<dbReference type="InterPro" id="IPR002104">
    <property type="entry name" value="Integrase_catalytic"/>
</dbReference>
<evidence type="ECO:0000313" key="3">
    <source>
        <dbReference type="Proteomes" id="UP000312512"/>
    </source>
</evidence>
<dbReference type="OrthoDB" id="9805859at2"/>
<dbReference type="Pfam" id="PF00589">
    <property type="entry name" value="Phage_integrase"/>
    <property type="match status" value="1"/>
</dbReference>
<accession>A0A5C4UZM1</accession>
<dbReference type="SUPFAM" id="SSF56349">
    <property type="entry name" value="DNA breaking-rejoining enzymes"/>
    <property type="match status" value="1"/>
</dbReference>
<protein>
    <submittedName>
        <fullName evidence="2">Tyrosine-type recombinase/integrase</fullName>
    </submittedName>
</protein>
<organism evidence="2 3">
    <name type="scientific">Nonomuraea phyllanthi</name>
    <dbReference type="NCBI Taxonomy" id="2219224"/>
    <lineage>
        <taxon>Bacteria</taxon>
        <taxon>Bacillati</taxon>
        <taxon>Actinomycetota</taxon>
        <taxon>Actinomycetes</taxon>
        <taxon>Streptosporangiales</taxon>
        <taxon>Streptosporangiaceae</taxon>
        <taxon>Nonomuraea</taxon>
    </lineage>
</organism>
<sequence length="238" mass="25266">MRCSSCGGWWPCAGCGAGRPRACAGWTSTWSGASWPSPISWCTPTRGWSGASRRARPTGGRWRWIRKPCGCCAGTSVRSAGGWGVVVADQPDLHPGNGTAVQPSYLTHRFHKLVAASGLPPVRLHDLRHGAATLALASGTELKVVQSTLGHASIVLTADTYVSALPQLYHDSACATARLVLRAVRSNRKMARPGRRHDSPVAHPDSPDDATTDLGKAPRSNAVWRVGRVGLEPTTHGL</sequence>
<dbReference type="InterPro" id="IPR013762">
    <property type="entry name" value="Integrase-like_cat_sf"/>
</dbReference>
<name>A0A5C4UZM1_9ACTN</name>
<reference evidence="2 3" key="1">
    <citation type="submission" date="2019-10" db="EMBL/GenBank/DDBJ databases">
        <title>Nonomuraea sp. nov., isolated from Phyllanthus amarus.</title>
        <authorList>
            <person name="Klykleung N."/>
            <person name="Tanasupawat S."/>
        </authorList>
    </citation>
    <scope>NUCLEOTIDE SEQUENCE [LARGE SCALE GENOMIC DNA]</scope>
    <source>
        <strain evidence="2 3">PA1-10</strain>
    </source>
</reference>
<dbReference type="GO" id="GO:0015074">
    <property type="term" value="P:DNA integration"/>
    <property type="evidence" value="ECO:0007669"/>
    <property type="project" value="InterPro"/>
</dbReference>
<evidence type="ECO:0000256" key="1">
    <source>
        <dbReference type="SAM" id="MobiDB-lite"/>
    </source>
</evidence>
<feature type="region of interest" description="Disordered" evidence="1">
    <location>
        <begin position="188"/>
        <end position="219"/>
    </location>
</feature>
<dbReference type="Proteomes" id="UP000312512">
    <property type="component" value="Unassembled WGS sequence"/>
</dbReference>
<keyword evidence="3" id="KW-1185">Reference proteome</keyword>
<gene>
    <name evidence="2" type="ORF">FH608_048615</name>
</gene>
<proteinExistence type="predicted"/>
<dbReference type="EMBL" id="VDLX02000034">
    <property type="protein sequence ID" value="KAB8183944.1"/>
    <property type="molecule type" value="Genomic_DNA"/>
</dbReference>
<dbReference type="GO" id="GO:0003677">
    <property type="term" value="F:DNA binding"/>
    <property type="evidence" value="ECO:0007669"/>
    <property type="project" value="InterPro"/>
</dbReference>
<dbReference type="GO" id="GO:0006310">
    <property type="term" value="P:DNA recombination"/>
    <property type="evidence" value="ECO:0007669"/>
    <property type="project" value="InterPro"/>
</dbReference>
<evidence type="ECO:0000313" key="2">
    <source>
        <dbReference type="EMBL" id="KAB8183944.1"/>
    </source>
</evidence>
<dbReference type="Gene3D" id="1.10.443.10">
    <property type="entry name" value="Intergrase catalytic core"/>
    <property type="match status" value="1"/>
</dbReference>